<comment type="caution">
    <text evidence="2">The sequence shown here is derived from an EMBL/GenBank/DDBJ whole genome shotgun (WGS) entry which is preliminary data.</text>
</comment>
<feature type="domain" description="Pyridoxamine 5'-phosphate oxidase N-terminal" evidence="1">
    <location>
        <begin position="8"/>
        <end position="123"/>
    </location>
</feature>
<gene>
    <name evidence="2" type="ORF">ACFOKA_16435</name>
</gene>
<dbReference type="Proteomes" id="UP001595444">
    <property type="component" value="Unassembled WGS sequence"/>
</dbReference>
<reference evidence="3" key="1">
    <citation type="journal article" date="2019" name="Int. J. Syst. Evol. Microbiol.">
        <title>The Global Catalogue of Microorganisms (GCM) 10K type strain sequencing project: providing services to taxonomists for standard genome sequencing and annotation.</title>
        <authorList>
            <consortium name="The Broad Institute Genomics Platform"/>
            <consortium name="The Broad Institute Genome Sequencing Center for Infectious Disease"/>
            <person name="Wu L."/>
            <person name="Ma J."/>
        </authorList>
    </citation>
    <scope>NUCLEOTIDE SEQUENCE [LARGE SCALE GENOMIC DNA]</scope>
    <source>
        <strain evidence="3">KCTC 62164</strain>
    </source>
</reference>
<protein>
    <submittedName>
        <fullName evidence="2">Pyridoxamine 5'-phosphate oxidase family protein</fullName>
    </submittedName>
</protein>
<proteinExistence type="predicted"/>
<evidence type="ECO:0000313" key="3">
    <source>
        <dbReference type="Proteomes" id="UP001595444"/>
    </source>
</evidence>
<dbReference type="PANTHER" id="PTHR39336:SF1">
    <property type="entry name" value="PYRIDOXAMINE PHOSPHATE OXIDASE FAMILY PROTEIN (AFU_ORTHOLOGUE AFUA_6G11440)"/>
    <property type="match status" value="1"/>
</dbReference>
<dbReference type="PANTHER" id="PTHR39336">
    <property type="entry name" value="PYRIDOXAMINE PHOSPHATE OXIDASE FAMILY PROTEIN (AFU_ORTHOLOGUE AFUA_6G11440)"/>
    <property type="match status" value="1"/>
</dbReference>
<dbReference type="EMBL" id="JBHRSL010000027">
    <property type="protein sequence ID" value="MFC3053488.1"/>
    <property type="molecule type" value="Genomic_DNA"/>
</dbReference>
<dbReference type="InterPro" id="IPR011576">
    <property type="entry name" value="Pyridox_Oxase_N"/>
</dbReference>
<organism evidence="2 3">
    <name type="scientific">Kordiimonas pumila</name>
    <dbReference type="NCBI Taxonomy" id="2161677"/>
    <lineage>
        <taxon>Bacteria</taxon>
        <taxon>Pseudomonadati</taxon>
        <taxon>Pseudomonadota</taxon>
        <taxon>Alphaproteobacteria</taxon>
        <taxon>Kordiimonadales</taxon>
        <taxon>Kordiimonadaceae</taxon>
        <taxon>Kordiimonas</taxon>
    </lineage>
</organism>
<keyword evidence="3" id="KW-1185">Reference proteome</keyword>
<evidence type="ECO:0000259" key="1">
    <source>
        <dbReference type="Pfam" id="PF01243"/>
    </source>
</evidence>
<accession>A0ABV7D913</accession>
<dbReference type="RefSeq" id="WP_194215563.1">
    <property type="nucleotide sequence ID" value="NZ_CP061205.1"/>
</dbReference>
<dbReference type="SUPFAM" id="SSF50475">
    <property type="entry name" value="FMN-binding split barrel"/>
    <property type="match status" value="1"/>
</dbReference>
<dbReference type="Gene3D" id="2.30.110.10">
    <property type="entry name" value="Electron Transport, Fmn-binding Protein, Chain A"/>
    <property type="match status" value="1"/>
</dbReference>
<sequence>MAEFFECITDKMAEFIKEQPLFFVASACAEGRVNVSPKGMDTFRILGPTLCGYLDLTGSGNETAAHIKNDGRLTFMFNSFGRQALIIRLFGQGRVLRPSHSEFNQYAAQFPVMHGCRQIILMDVSSTQTSCGYTVPQMELVAERQSLMKWSAGKSDAELQEYRNIKNTKSIDGLDTGLND</sequence>
<dbReference type="Pfam" id="PF01243">
    <property type="entry name" value="PNPOx_N"/>
    <property type="match status" value="1"/>
</dbReference>
<dbReference type="InterPro" id="IPR012349">
    <property type="entry name" value="Split_barrel_FMN-bd"/>
</dbReference>
<evidence type="ECO:0000313" key="2">
    <source>
        <dbReference type="EMBL" id="MFC3053488.1"/>
    </source>
</evidence>
<name>A0ABV7D913_9PROT</name>